<dbReference type="Pfam" id="PF00874">
    <property type="entry name" value="PRD"/>
    <property type="match status" value="2"/>
</dbReference>
<dbReference type="InterPro" id="IPR013011">
    <property type="entry name" value="PTS_EIIB_2"/>
</dbReference>
<dbReference type="Gene3D" id="1.10.10.10">
    <property type="entry name" value="Winged helix-like DNA-binding domain superfamily/Winged helix DNA-binding domain"/>
    <property type="match status" value="1"/>
</dbReference>
<dbReference type="GO" id="GO:0009401">
    <property type="term" value="P:phosphoenolpyruvate-dependent sugar phosphotransferase system"/>
    <property type="evidence" value="ECO:0007669"/>
    <property type="project" value="InterPro"/>
</dbReference>
<dbReference type="Gene3D" id="3.40.50.2300">
    <property type="match status" value="1"/>
</dbReference>
<keyword evidence="4" id="KW-0010">Activator</keyword>
<dbReference type="InterPro" id="IPR013196">
    <property type="entry name" value="HTH_11"/>
</dbReference>
<feature type="domain" description="PTS EIIB type-2" evidence="7">
    <location>
        <begin position="415"/>
        <end position="505"/>
    </location>
</feature>
<evidence type="ECO:0000313" key="10">
    <source>
        <dbReference type="Proteomes" id="UP001077662"/>
    </source>
</evidence>
<keyword evidence="1" id="KW-0808">Transferase</keyword>
<dbReference type="InterPro" id="IPR036388">
    <property type="entry name" value="WH-like_DNA-bd_sf"/>
</dbReference>
<evidence type="ECO:0000256" key="4">
    <source>
        <dbReference type="ARBA" id="ARBA00023159"/>
    </source>
</evidence>
<dbReference type="Pfam" id="PF05043">
    <property type="entry name" value="Mga"/>
    <property type="match status" value="1"/>
</dbReference>
<dbReference type="PROSITE" id="PS51099">
    <property type="entry name" value="PTS_EIIB_TYPE_2"/>
    <property type="match status" value="1"/>
</dbReference>
<evidence type="ECO:0000259" key="7">
    <source>
        <dbReference type="PROSITE" id="PS51099"/>
    </source>
</evidence>
<dbReference type="SUPFAM" id="SSF55804">
    <property type="entry name" value="Phoshotransferase/anion transport protein"/>
    <property type="match status" value="1"/>
</dbReference>
<dbReference type="Pfam" id="PF08279">
    <property type="entry name" value="HTH_11"/>
    <property type="match status" value="1"/>
</dbReference>
<evidence type="ECO:0000256" key="3">
    <source>
        <dbReference type="ARBA" id="ARBA00023015"/>
    </source>
</evidence>
<dbReference type="CDD" id="cd05568">
    <property type="entry name" value="PTS_IIB_bgl_like"/>
    <property type="match status" value="1"/>
</dbReference>
<keyword evidence="2" id="KW-0677">Repeat</keyword>
<dbReference type="GO" id="GO:0008982">
    <property type="term" value="F:protein-N(PI)-phosphohistidine-sugar phosphotransferase activity"/>
    <property type="evidence" value="ECO:0007669"/>
    <property type="project" value="InterPro"/>
</dbReference>
<dbReference type="Pfam" id="PF00359">
    <property type="entry name" value="PTS_EIIA_2"/>
    <property type="match status" value="1"/>
</dbReference>
<dbReference type="SUPFAM" id="SSF63520">
    <property type="entry name" value="PTS-regulatory domain, PRD"/>
    <property type="match status" value="2"/>
</dbReference>
<dbReference type="CDD" id="cd00211">
    <property type="entry name" value="PTS_IIA_fru"/>
    <property type="match status" value="1"/>
</dbReference>
<protein>
    <submittedName>
        <fullName evidence="9">BglG family transcription antiterminator</fullName>
    </submittedName>
</protein>
<comment type="caution">
    <text evidence="9">The sequence shown here is derived from an EMBL/GenBank/DDBJ whole genome shotgun (WGS) entry which is preliminary data.</text>
</comment>
<keyword evidence="5" id="KW-0804">Transcription</keyword>
<dbReference type="Gene3D" id="3.40.930.10">
    <property type="entry name" value="Mannitol-specific EII, Chain A"/>
    <property type="match status" value="1"/>
</dbReference>
<evidence type="ECO:0000256" key="1">
    <source>
        <dbReference type="ARBA" id="ARBA00022679"/>
    </source>
</evidence>
<dbReference type="PROSITE" id="PS51094">
    <property type="entry name" value="PTS_EIIA_TYPE_2"/>
    <property type="match status" value="1"/>
</dbReference>
<dbReference type="EMBL" id="JAPTNE010000023">
    <property type="protein sequence ID" value="MCZ0808714.1"/>
    <property type="molecule type" value="Genomic_DNA"/>
</dbReference>
<dbReference type="PANTHER" id="PTHR30185:SF12">
    <property type="entry name" value="TRANSCRIPTIONAL REGULATOR MANR"/>
    <property type="match status" value="1"/>
</dbReference>
<feature type="domain" description="PTS EIIA type-2" evidence="6">
    <location>
        <begin position="515"/>
        <end position="654"/>
    </location>
</feature>
<name>A0AAP3DHP8_BRELA</name>
<dbReference type="InterPro" id="IPR007737">
    <property type="entry name" value="Mga_HTH"/>
</dbReference>
<dbReference type="AlphaFoldDB" id="A0AAP3DHP8"/>
<evidence type="ECO:0000256" key="5">
    <source>
        <dbReference type="ARBA" id="ARBA00023163"/>
    </source>
</evidence>
<evidence type="ECO:0000259" key="6">
    <source>
        <dbReference type="PROSITE" id="PS51094"/>
    </source>
</evidence>
<dbReference type="SUPFAM" id="SSF52794">
    <property type="entry name" value="PTS system IIB component-like"/>
    <property type="match status" value="1"/>
</dbReference>
<dbReference type="InterPro" id="IPR050661">
    <property type="entry name" value="BglG_antiterminators"/>
</dbReference>
<reference evidence="9" key="1">
    <citation type="submission" date="2022-09" db="EMBL/GenBank/DDBJ databases">
        <title>Genome analysis and characterization of larvicidal activity of Brevibacillus strains.</title>
        <authorList>
            <person name="Patrusheva E.V."/>
            <person name="Izotova A.O."/>
            <person name="Toshchakov S.V."/>
            <person name="Sineoky S.P."/>
        </authorList>
    </citation>
    <scope>NUCLEOTIDE SEQUENCE</scope>
    <source>
        <strain evidence="9">VKPM_B-13247</strain>
    </source>
</reference>
<dbReference type="InterPro" id="IPR011608">
    <property type="entry name" value="PRD"/>
</dbReference>
<dbReference type="InterPro" id="IPR016152">
    <property type="entry name" value="PTrfase/Anion_transptr"/>
</dbReference>
<dbReference type="InterPro" id="IPR002178">
    <property type="entry name" value="PTS_EIIA_type-2_dom"/>
</dbReference>
<organism evidence="9 10">
    <name type="scientific">Brevibacillus laterosporus</name>
    <name type="common">Bacillus laterosporus</name>
    <dbReference type="NCBI Taxonomy" id="1465"/>
    <lineage>
        <taxon>Bacteria</taxon>
        <taxon>Bacillati</taxon>
        <taxon>Bacillota</taxon>
        <taxon>Bacilli</taxon>
        <taxon>Bacillales</taxon>
        <taxon>Paenibacillaceae</taxon>
        <taxon>Brevibacillus</taxon>
    </lineage>
</organism>
<evidence type="ECO:0000313" key="9">
    <source>
        <dbReference type="EMBL" id="MCZ0808714.1"/>
    </source>
</evidence>
<dbReference type="Gene3D" id="1.10.1790.10">
    <property type="entry name" value="PRD domain"/>
    <property type="match status" value="2"/>
</dbReference>
<dbReference type="Proteomes" id="UP001077662">
    <property type="component" value="Unassembled WGS sequence"/>
</dbReference>
<dbReference type="PROSITE" id="PS51372">
    <property type="entry name" value="PRD_2"/>
    <property type="match status" value="2"/>
</dbReference>
<feature type="domain" description="PRD" evidence="8">
    <location>
        <begin position="187"/>
        <end position="292"/>
    </location>
</feature>
<evidence type="ECO:0000256" key="2">
    <source>
        <dbReference type="ARBA" id="ARBA00022737"/>
    </source>
</evidence>
<dbReference type="GO" id="GO:0006355">
    <property type="term" value="P:regulation of DNA-templated transcription"/>
    <property type="evidence" value="ECO:0007669"/>
    <property type="project" value="InterPro"/>
</dbReference>
<dbReference type="InterPro" id="IPR036634">
    <property type="entry name" value="PRD_sf"/>
</dbReference>
<dbReference type="InterPro" id="IPR036095">
    <property type="entry name" value="PTS_EIIB-like_sf"/>
</dbReference>
<feature type="domain" description="PRD" evidence="8">
    <location>
        <begin position="303"/>
        <end position="410"/>
    </location>
</feature>
<evidence type="ECO:0000259" key="8">
    <source>
        <dbReference type="PROSITE" id="PS51372"/>
    </source>
</evidence>
<dbReference type="PANTHER" id="PTHR30185">
    <property type="entry name" value="CRYPTIC BETA-GLUCOSIDE BGL OPERON ANTITERMINATOR"/>
    <property type="match status" value="1"/>
</dbReference>
<sequence>MNQMNARQIEILRILLTQSDQHVLVQEIAETVGCSEKTIRNDFRSIQDYLKEHSHATLIRKPGLGVFLEVEEHEKASLFHKLHMVNHPIKYVSDEKMILEIAYQLVMNVKPISAQDLASKYFVNKSVIKKSLDKIENWLNIWGLTLVSKQKVGLIIEGNEKDKRTALARLSQLTNNSQLSDSFIKEQFSSHEVEIVKNELKQLQKRHSFFFTDETLEGLIVHALLMIRRTKLKQPITLSEKEKTLLQDKKEYEWTAELLKQLESIFAVKFPQAEITYLALHILGGKFRYQQKNEPLKIDDFTEDNPVLSQLLSLLIKRMSEFNMIEFVNDQTLIDGLKVHLYTTLNRLNYGLSVSNPMLSDIKRMYPYMFDMVLCVLEEVYQSLSLSIPEEEAAYLVLHFQASIERFHSNREKTKDVVIVCHMGIGMSQLLRTKLERKFISIHIIACLAKADVKEYLATNDVDFIISTVPLPELNIPYIVISPLLEVTEEKRLENFIKHLNEPMQKAPKESVLLKFTTPFLVFLHQDIEHRYELIEMLATALHEKGFVEKEYTHNAITRERMSSTNIGAGVAIPHGNPRLIRHSAIAIATLKEPIEWGAEKVSLVFMLAVKNDNQEGTRQLFRELSFISEQPAFIQTLMKETDTMQFLSHLHHKK</sequence>
<accession>A0AAP3DHP8</accession>
<gene>
    <name evidence="9" type="ORF">O0554_17650</name>
</gene>
<proteinExistence type="predicted"/>
<keyword evidence="3" id="KW-0805">Transcription regulation</keyword>
<dbReference type="PROSITE" id="PS00372">
    <property type="entry name" value="PTS_EIIA_TYPE_2_HIS"/>
    <property type="match status" value="1"/>
</dbReference>